<dbReference type="STRING" id="692418.SAMN04488029_1368"/>
<feature type="signal peptide" evidence="1">
    <location>
        <begin position="1"/>
        <end position="26"/>
    </location>
</feature>
<keyword evidence="1" id="KW-0732">Signal</keyword>
<keyword evidence="3" id="KW-1185">Reference proteome</keyword>
<name>A0A1W2G8J3_REIFA</name>
<protein>
    <recommendedName>
        <fullName evidence="4">DUF1735 domain-containing protein</fullName>
    </recommendedName>
</protein>
<evidence type="ECO:0000313" key="2">
    <source>
        <dbReference type="EMBL" id="SMD33005.1"/>
    </source>
</evidence>
<proteinExistence type="predicted"/>
<reference evidence="2 3" key="1">
    <citation type="submission" date="2017-04" db="EMBL/GenBank/DDBJ databases">
        <authorList>
            <person name="Afonso C.L."/>
            <person name="Miller P.J."/>
            <person name="Scott M.A."/>
            <person name="Spackman E."/>
            <person name="Goraichik I."/>
            <person name="Dimitrov K.M."/>
            <person name="Suarez D.L."/>
            <person name="Swayne D.E."/>
        </authorList>
    </citation>
    <scope>NUCLEOTIDE SEQUENCE [LARGE SCALE GENOMIC DNA]</scope>
    <source>
        <strain evidence="2 3">DSM 26133</strain>
    </source>
</reference>
<evidence type="ECO:0008006" key="4">
    <source>
        <dbReference type="Google" id="ProtNLM"/>
    </source>
</evidence>
<organism evidence="2 3">
    <name type="scientific">Reichenbachiella faecimaris</name>
    <dbReference type="NCBI Taxonomy" id="692418"/>
    <lineage>
        <taxon>Bacteria</taxon>
        <taxon>Pseudomonadati</taxon>
        <taxon>Bacteroidota</taxon>
        <taxon>Cytophagia</taxon>
        <taxon>Cytophagales</taxon>
        <taxon>Reichenbachiellaceae</taxon>
        <taxon>Reichenbachiella</taxon>
    </lineage>
</organism>
<feature type="chain" id="PRO_5012868105" description="DUF1735 domain-containing protein" evidence="1">
    <location>
        <begin position="27"/>
        <end position="321"/>
    </location>
</feature>
<sequence>MKILYIDKIKVLLMMVLIASIGVSCTDEDLVEYTQQESITMDNTVSYIQVVTPVVAFQAGTEKYDISFNSIAGYNEISKIDVYKTFTDAVSATGLQTNEVLLKSYDVTATTGTRQVITDEITYADLREGLVLDGGALPADEVDLAIGASWSLRFEATYSDGTTAPVSGGITVGVLHRFAGLYRVIESSYYRIGVGPNADWSGETRFIGSVDENTFSHPDFWGNFAWAGSEFHFDVDYDNDNEITVPIIVDGLFSGSYALNCTDDGADFVSVPCEDQNVVIADDVTGKHIIKLTYGYMTEGSADPVNDGAREFYEIMEKIVD</sequence>
<dbReference type="AlphaFoldDB" id="A0A1W2G8J3"/>
<dbReference type="PROSITE" id="PS51257">
    <property type="entry name" value="PROKAR_LIPOPROTEIN"/>
    <property type="match status" value="1"/>
</dbReference>
<evidence type="ECO:0000256" key="1">
    <source>
        <dbReference type="SAM" id="SignalP"/>
    </source>
</evidence>
<dbReference type="EMBL" id="FWYF01000001">
    <property type="protein sequence ID" value="SMD33005.1"/>
    <property type="molecule type" value="Genomic_DNA"/>
</dbReference>
<gene>
    <name evidence="2" type="ORF">SAMN04488029_1368</name>
</gene>
<dbReference type="Proteomes" id="UP000192472">
    <property type="component" value="Unassembled WGS sequence"/>
</dbReference>
<evidence type="ECO:0000313" key="3">
    <source>
        <dbReference type="Proteomes" id="UP000192472"/>
    </source>
</evidence>
<accession>A0A1W2G8J3</accession>